<keyword evidence="8 18" id="KW-1114">Inhibition of host interferon signaling pathway by virus</keyword>
<comment type="caution">
    <text evidence="18">Lacks conserved residue(s) required for the propagation of feature annotation.</text>
</comment>
<dbReference type="Pfam" id="PF00527">
    <property type="entry name" value="E7"/>
    <property type="match status" value="1"/>
</dbReference>
<dbReference type="GO" id="GO:0003677">
    <property type="term" value="F:DNA binding"/>
    <property type="evidence" value="ECO:0007669"/>
    <property type="project" value="UniProtKB-UniRule"/>
</dbReference>
<gene>
    <name evidence="18 20" type="primary">E7</name>
</gene>
<keyword evidence="15" id="KW-0922">Interferon antiviral system evasion</keyword>
<comment type="subcellular location">
    <subcellularLocation>
        <location evidence="18">Host cytoplasm</location>
    </subcellularLocation>
    <subcellularLocation>
        <location evidence="18">Host nucleus</location>
    </subcellularLocation>
    <text evidence="18">Predominantly found in the host nucleus.</text>
</comment>
<keyword evidence="5 18" id="KW-1090">Inhibition of host innate immune response by virus</keyword>
<evidence type="ECO:0000256" key="10">
    <source>
        <dbReference type="ARBA" id="ARBA00023015"/>
    </source>
</evidence>
<comment type="function">
    <text evidence="18">Plays a role in viral genome replication by driving entry of quiescent cells into the cell cycle. Stimulation of progression from G1 to S phase allows the virus to efficiently use the cellular DNA replicating machinery to achieve viral genome replication. E7 protein has both transforming and trans-activating activities. Induces the disassembly of the E2F1 transcription factor from RB1, with subsequent transcriptional activation of E2F1-regulated S-phase genes. Interferes with host histone deacetylation mediated by HDAC1 and HDAC2, leading to transcription activation. Plays also a role in the inhibition of both antiviral and antiproliferative functions of host interferon alpha. Interaction with host TMEM173/STING impairs the ability of TMEM173/STING to sense cytosolic DNA and promote the production of type I interferon (IFN-alpha and IFN-beta).</text>
</comment>
<dbReference type="GO" id="GO:0039645">
    <property type="term" value="P:symbiont-mediated perturbation of host cell cycle G1/S transition checkpoint"/>
    <property type="evidence" value="ECO:0007669"/>
    <property type="project" value="UniProtKB-UniRule"/>
</dbReference>
<name>A0A1D9EPT7_9PAPI</name>
<feature type="zinc finger region" evidence="18">
    <location>
        <begin position="55"/>
        <end position="91"/>
    </location>
</feature>
<evidence type="ECO:0000256" key="18">
    <source>
        <dbReference type="HAMAP-Rule" id="MF_04004"/>
    </source>
</evidence>
<keyword evidence="14 18" id="KW-1035">Host cytoplasm</keyword>
<evidence type="ECO:0000256" key="15">
    <source>
        <dbReference type="ARBA" id="ARBA00023258"/>
    </source>
</evidence>
<comment type="subunit">
    <text evidence="18">Homodimer. Homooligomer. Interacts with host RB1; this interaction induces dissociation of RB1-E2F1 complex thereby disrupting RB1 activity. Interacts with host EP300; this interaction represses EP300 transcriptional activity. Interacts with protein E2; this interaction inhibits E7 oncogenic activity. Interacts with host TMEM173/STING; this interaction impairs the ability of TMEM173/STING to sense cytosolic DNA and promote the production of type I interferon (IFN-alpha and IFN-beta).</text>
</comment>
<keyword evidence="13 18" id="KW-0804">Transcription</keyword>
<evidence type="ECO:0000256" key="17">
    <source>
        <dbReference type="ARBA" id="ARBA00023309"/>
    </source>
</evidence>
<keyword evidence="4 18" id="KW-0945">Host-virus interaction</keyword>
<comment type="similarity">
    <text evidence="18 19">Belongs to the papillomaviridae E7 protein family.</text>
</comment>
<dbReference type="GO" id="GO:0030430">
    <property type="term" value="C:host cell cytoplasm"/>
    <property type="evidence" value="ECO:0007669"/>
    <property type="project" value="UniProtKB-SubCell"/>
</dbReference>
<evidence type="ECO:0000256" key="14">
    <source>
        <dbReference type="ARBA" id="ARBA00023200"/>
    </source>
</evidence>
<evidence type="ECO:0000256" key="8">
    <source>
        <dbReference type="ARBA" id="ARBA00022830"/>
    </source>
</evidence>
<dbReference type="Proteomes" id="UP000203177">
    <property type="component" value="Segment"/>
</dbReference>
<dbReference type="SUPFAM" id="SSF161234">
    <property type="entry name" value="E7 C-terminal domain-like"/>
    <property type="match status" value="1"/>
</dbReference>
<evidence type="ECO:0000313" key="21">
    <source>
        <dbReference type="Proteomes" id="UP000203177"/>
    </source>
</evidence>
<dbReference type="GO" id="GO:0008270">
    <property type="term" value="F:zinc ion binding"/>
    <property type="evidence" value="ECO:0007669"/>
    <property type="project" value="UniProtKB-KW"/>
</dbReference>
<keyword evidence="17 18" id="KW-1078">G1/S host cell cycle checkpoint dysregulation by virus</keyword>
<keyword evidence="6 18" id="KW-0479">Metal-binding</keyword>
<feature type="short sequence motif" description="Nuclear export signal" evidence="18">
    <location>
        <begin position="73"/>
        <end position="81"/>
    </location>
</feature>
<dbReference type="OrthoDB" id="28045at10239"/>
<evidence type="ECO:0000256" key="1">
    <source>
        <dbReference type="ARBA" id="ARBA00022504"/>
    </source>
</evidence>
<dbReference type="PIRSF" id="PIRSF003407">
    <property type="entry name" value="Papvi_E7"/>
    <property type="match status" value="1"/>
</dbReference>
<dbReference type="GO" id="GO:0019904">
    <property type="term" value="F:protein domain specific binding"/>
    <property type="evidence" value="ECO:0007669"/>
    <property type="project" value="UniProtKB-UniRule"/>
</dbReference>
<keyword evidence="9 18" id="KW-0862">Zinc</keyword>
<dbReference type="RefSeq" id="YP_009315921.1">
    <property type="nucleotide sequence ID" value="NC_031756.1"/>
</dbReference>
<proteinExistence type="inferred from homology"/>
<keyword evidence="10 18" id="KW-0805">Transcription regulation</keyword>
<evidence type="ECO:0000256" key="3">
    <source>
        <dbReference type="ARBA" id="ARBA00022562"/>
    </source>
</evidence>
<keyword evidence="7 18" id="KW-0863">Zinc-finger</keyword>
<evidence type="ECO:0000256" key="2">
    <source>
        <dbReference type="ARBA" id="ARBA00022518"/>
    </source>
</evidence>
<evidence type="ECO:0000256" key="5">
    <source>
        <dbReference type="ARBA" id="ARBA00022632"/>
    </source>
</evidence>
<evidence type="ECO:0000256" key="11">
    <source>
        <dbReference type="ARBA" id="ARBA00023125"/>
    </source>
</evidence>
<keyword evidence="11 18" id="KW-0238">DNA-binding</keyword>
<dbReference type="EMBL" id="KU963288">
    <property type="protein sequence ID" value="AOY65115.1"/>
    <property type="molecule type" value="Genomic_DNA"/>
</dbReference>
<evidence type="ECO:0000313" key="20">
    <source>
        <dbReference type="EMBL" id="AOY65115.1"/>
    </source>
</evidence>
<keyword evidence="12 18" id="KW-0010">Activator</keyword>
<evidence type="ECO:0000256" key="13">
    <source>
        <dbReference type="ARBA" id="ARBA00023163"/>
    </source>
</evidence>
<evidence type="ECO:0000256" key="4">
    <source>
        <dbReference type="ARBA" id="ARBA00022581"/>
    </source>
</evidence>
<accession>A0A1D9EPT7</accession>
<keyword evidence="1 18" id="KW-1121">Modulation of host cell cycle by virus</keyword>
<keyword evidence="21" id="KW-1185">Reference proteome</keyword>
<dbReference type="InterPro" id="IPR000148">
    <property type="entry name" value="Papilloma_E7"/>
</dbReference>
<dbReference type="GeneID" id="30090137"/>
<dbReference type="KEGG" id="vg:30090137"/>
<comment type="function">
    <text evidence="19">E7 protein has both transforming and trans-activating activities.</text>
</comment>
<evidence type="ECO:0000256" key="6">
    <source>
        <dbReference type="ARBA" id="ARBA00022723"/>
    </source>
</evidence>
<dbReference type="GO" id="GO:0052170">
    <property type="term" value="P:symbiont-mediated suppression of host innate immune response"/>
    <property type="evidence" value="ECO:0007669"/>
    <property type="project" value="UniProtKB-KW"/>
</dbReference>
<reference evidence="20 21" key="1">
    <citation type="submission" date="2016-03" db="EMBL/GenBank/DDBJ databases">
        <title>Cloning and Sequencing of Equus Caballus Papillomavirus 8.</title>
        <authorList>
            <person name="Zhou D."/>
            <person name="Paul S."/>
            <person name="Alkhilaiwi F."/>
            <person name="Luff J."/>
            <person name="Linder K."/>
            <person name="Bizikova P."/>
            <person name="Davies S."/>
            <person name="Schlegel R."/>
            <person name="Yuan H."/>
        </authorList>
    </citation>
    <scope>NUCLEOTIDE SEQUENCE [LARGE SCALE GENOMIC DNA]</scope>
    <source>
        <strain evidence="20 21">NCSU</strain>
    </source>
</reference>
<evidence type="ECO:0000256" key="16">
    <source>
        <dbReference type="ARBA" id="ARBA00023280"/>
    </source>
</evidence>
<keyword evidence="3 18" id="KW-1048">Host nucleus</keyword>
<organism evidence="20 21">
    <name type="scientific">Equus caballus papillomavirus 8</name>
    <dbReference type="NCBI Taxonomy" id="1912759"/>
    <lineage>
        <taxon>Viruses</taxon>
        <taxon>Monodnaviria</taxon>
        <taxon>Shotokuvirae</taxon>
        <taxon>Cossaviricota</taxon>
        <taxon>Papovaviricetes</taxon>
        <taxon>Zurhausenvirales</taxon>
        <taxon>Papillomaviridae</taxon>
        <taxon>Firstpapillomavirinae</taxon>
        <taxon>Treiskappapapillomavirus</taxon>
        <taxon>Treiskappapapillomavirus 1</taxon>
    </lineage>
</organism>
<keyword evidence="2 18" id="KW-0244">Early protein</keyword>
<evidence type="ECO:0000256" key="19">
    <source>
        <dbReference type="PIRNR" id="PIRNR003407"/>
    </source>
</evidence>
<comment type="domain">
    <text evidence="18">The E7 terminal domain is an intrinsically disordered domain, whose flexibility and conformational transitions confer target adaptability to the oncoprotein. It allows adaptation to a variety of protein targets and exposes the PEST degradation sequence that regulates its turnover in the cell.</text>
</comment>
<dbReference type="GO" id="GO:0042025">
    <property type="term" value="C:host cell nucleus"/>
    <property type="evidence" value="ECO:0007669"/>
    <property type="project" value="UniProtKB-SubCell"/>
</dbReference>
<comment type="PTM">
    <text evidence="18">Highly phosphorylated.</text>
</comment>
<dbReference type="Gene3D" id="3.30.160.330">
    <property type="match status" value="1"/>
</dbReference>
<keyword evidence="16 18" id="KW-0899">Viral immunoevasion</keyword>
<dbReference type="HAMAP" id="MF_04004">
    <property type="entry name" value="PPV_E7"/>
    <property type="match status" value="1"/>
</dbReference>
<feature type="short sequence motif" description="LXCXE motif; interaction with host RB1 and TMEM173/STING" evidence="18">
    <location>
        <begin position="22"/>
        <end position="26"/>
    </location>
</feature>
<dbReference type="GO" id="GO:0003700">
    <property type="term" value="F:DNA-binding transcription factor activity"/>
    <property type="evidence" value="ECO:0007669"/>
    <property type="project" value="UniProtKB-UniRule"/>
</dbReference>
<evidence type="ECO:0000256" key="7">
    <source>
        <dbReference type="ARBA" id="ARBA00022771"/>
    </source>
</evidence>
<evidence type="ECO:0000256" key="12">
    <source>
        <dbReference type="ARBA" id="ARBA00023159"/>
    </source>
</evidence>
<protein>
    <recommendedName>
        <fullName evidence="18 19">Protein E7</fullName>
    </recommendedName>
</protein>
<dbReference type="GO" id="GO:0006351">
    <property type="term" value="P:DNA-templated transcription"/>
    <property type="evidence" value="ECO:0007669"/>
    <property type="project" value="UniProtKB-UniRule"/>
</dbReference>
<dbReference type="GO" id="GO:0039502">
    <property type="term" value="P:symbiont-mediated suppression of host type I interferon-mediated signaling pathway"/>
    <property type="evidence" value="ECO:0007669"/>
    <property type="project" value="UniProtKB-UniRule"/>
</dbReference>
<sequence>MRGRNVTLRDIVLEERPQLVDLHCDEQLPPEEEEEEVANYEEVVEVTPYRVALPCGVCASPLRLFIQATDEGRRGLELLLFRDLAIICPSCARNETRHE</sequence>
<evidence type="ECO:0000256" key="9">
    <source>
        <dbReference type="ARBA" id="ARBA00022833"/>
    </source>
</evidence>